<dbReference type="InterPro" id="IPR042229">
    <property type="entry name" value="Listeria/Bacterioides_rpt_sf"/>
</dbReference>
<dbReference type="Proteomes" id="UP000426246">
    <property type="component" value="Chromosome"/>
</dbReference>
<feature type="domain" description="SLH" evidence="3">
    <location>
        <begin position="1844"/>
        <end position="1903"/>
    </location>
</feature>
<dbReference type="EMBL" id="CP034235">
    <property type="protein sequence ID" value="QGQ99291.1"/>
    <property type="molecule type" value="Genomic_DNA"/>
</dbReference>
<feature type="region of interest" description="Disordered" evidence="2">
    <location>
        <begin position="1048"/>
        <end position="1075"/>
    </location>
</feature>
<dbReference type="Pfam" id="PF07554">
    <property type="entry name" value="FIVAR"/>
    <property type="match status" value="4"/>
</dbReference>
<evidence type="ECO:0000313" key="5">
    <source>
        <dbReference type="Proteomes" id="UP000426246"/>
    </source>
</evidence>
<organism evidence="4 5">
    <name type="scientific">Paenibacillus psychroresistens</name>
    <dbReference type="NCBI Taxonomy" id="1778678"/>
    <lineage>
        <taxon>Bacteria</taxon>
        <taxon>Bacillati</taxon>
        <taxon>Bacillota</taxon>
        <taxon>Bacilli</taxon>
        <taxon>Bacillales</taxon>
        <taxon>Paenibacillaceae</taxon>
        <taxon>Paenibacillus</taxon>
    </lineage>
</organism>
<dbReference type="PANTHER" id="PTHR43308:SF5">
    <property type="entry name" value="S-LAYER PROTEIN _ PEPTIDOGLYCAN ENDO-BETA-N-ACETYLGLUCOSAMINIDASE"/>
    <property type="match status" value="1"/>
</dbReference>
<dbReference type="Pfam" id="PF07581">
    <property type="entry name" value="Glug"/>
    <property type="match status" value="4"/>
</dbReference>
<evidence type="ECO:0000256" key="1">
    <source>
        <dbReference type="ARBA" id="ARBA00004196"/>
    </source>
</evidence>
<accession>A0A6B8RS89</accession>
<dbReference type="InterPro" id="IPR001119">
    <property type="entry name" value="SLH_dom"/>
</dbReference>
<dbReference type="PROSITE" id="PS51272">
    <property type="entry name" value="SLH"/>
    <property type="match status" value="3"/>
</dbReference>
<dbReference type="OrthoDB" id="1723494at2"/>
<proteinExistence type="predicted"/>
<dbReference type="Gene3D" id="2.60.40.4270">
    <property type="entry name" value="Listeria-Bacteroides repeat domain"/>
    <property type="match status" value="1"/>
</dbReference>
<dbReference type="Pfam" id="PF09479">
    <property type="entry name" value="Flg_new"/>
    <property type="match status" value="1"/>
</dbReference>
<evidence type="ECO:0000313" key="4">
    <source>
        <dbReference type="EMBL" id="QGQ99291.1"/>
    </source>
</evidence>
<sequence>MRIKFKKGISIILVMLMVVGGLNGLFVGGGKVHAAVSVEFAGGTGAQSDPYLIEKADQLNGIRSNLAANYKLTADIELGEYDWAPIGAYMNGFNGNLDGNGFKIMNLTLDTPADDSVGLFRYTGPQSFITNIILENVNIKGIGTIGAIAGINTGTISSSSVTGNVYSDPTPDSNPNKGNNIGGLVGMNSGDIISSFSTANVTGIGYVGGVVGFNNEGTISDSYALGNVVGSNQVGGLVGGDGGGEISNSYATGSVTGNDDVGGLVGYSGWSSSISNSYASGNVVGSTDVGGLVGKNAEYNGTSGEISNSFYNKNTTQQEDEDKGDGLSTGQMLLQGTYANVGWDINDADSHWYMVSGQYPQLWAGISLAPGTDSGTTKLNNVVAEMEYTLDGDNYISVMENTYGSIPVNADDEITVRLTETPTSTKTLAVVLSNIKPAAAPQTAVLAMGTGAFGTTDLTGVESGMEYRVNSDEYSDVTGTLQDIISIAVEEGDIIYVRIKGTDSQPASSVKVLLATSANIKTTVITGEDIFGVTPPVKFATPESSIAATDEYTASLAWSPNDTTFIGGETYTATITLMPKSGYSLTTVAANFFKVEGAATTNAANSGIITAVFPAVASDFAGGTGSVNNPYQIKDAVQLDKVRNYLNSSFELIADIELDGYGDDENGWMPIGDSNWYGNFNGNFDGKGFIINHLTINRPISDYLGLFAVINVVSTITDMKLENVDITGRNQVGGLAGANYGTISDSYVKGNVYGNSEVGGLTGFNYNNIDNSYASVTLEGSSNHLGGLVGNNYGEINNSNAAGTVVGEGYYVGGLVGNNDGDGDVNSSYAAVSVTGQGTLGGLVGSNGGEIDRSYATGKVIGLETDGSANGGLVGNNSSGSISNSFATGNVSGADGTENGGLVGSNVYGQVDTSYATGDVNGEESNNGGLAGNNYDGDINNSYAKGSVFGDNSQNGGLVGSNETGIINSSYAQGSVTGANSTNGGLVGKNDDGSVSNTYAKGSVTGANSINGGLVGRNPYGNITNSYAIGNVAGTNSANGGLVGINNDEEDSDGSITGSFYNTETTGQDDEGKGSGQITEDMMDQELYFNDDSDSAWDFTELWGLNSTRNGGYPHLQVVQTYVDYDRNDSEDGNVPIDEQSYMPGSKVSVAGNSGILVKTGYAFAGWNTEMDGTGENYVESETFTILGNTTLYAKWLESNKEALNSAILLAVGIKESAVVGTLVGQYTDSAKTALGTAISLATAVKNDTNANQATIDSAVIALDNAVSGFKATAVQVPSKTALNSAITAATNTKMSAVIGTLAGQYTNSAVTALGTAISLATAVKMDTTANQATVDAAVAALNTAVSDFEATAVSVSNKVALNSAITAATAIKTLAVVGTQVGQYTNSAITALGTAITLATAVKMDPTAIQATVDAAVTTLNTAVSDFEATAVSASNKVALINAIESATTIKTSAVVGTQVGQYTAVAIATLGTAITNATAVKNDTTANQATVDAEVTALNTAVTTFVETAVPAPSNPTVTPPASTTSPTPTSTPAPTPSAAPTAQPTDVVEVDSSANVVKTVTGSNGHVTTTVTQDAAKLADAFKQMASQDDKTGKAPSVTITADNVTGTGVVFNLPSSVLADAALKTPNAVIDFKSADGGYSLPITILDFAAIARSLGTDIKNINIQVTITTVDTDTNTKINARTQNTTTKQLGNAIEFTVTATGNGKTFELNNFGATYVERNVVVKSTVDHSHATVALYDPATGQFSFVPAVFETQADKSTKVTFKRNGNSIYTVLSSTKTFDDVTNHWAKSDIELLASKLVVNGVTDSSFAPNNNITRAEFAALLVRSLGLTLDASSAVFTDVKSSDWYAGAIGAAVKAKLVDGFEDHSFKPNATITREQMAVMVTRAITAAGKTSDVTGKQSEILAKFQDNSLISTWAQVAVAQSVEANIISGMTGNTFVPSANATRAQAVVMLKRLLEYTDFIN</sequence>
<keyword evidence="5" id="KW-1185">Reference proteome</keyword>
<dbReference type="RefSeq" id="WP_155704416.1">
    <property type="nucleotide sequence ID" value="NZ_CP034235.1"/>
</dbReference>
<feature type="compositionally biased region" description="Polar residues" evidence="2">
    <location>
        <begin position="1054"/>
        <end position="1066"/>
    </location>
</feature>
<name>A0A6B8RS89_9BACL</name>
<dbReference type="PANTHER" id="PTHR43308">
    <property type="entry name" value="OUTER MEMBRANE PROTEIN ALPHA-RELATED"/>
    <property type="match status" value="1"/>
</dbReference>
<feature type="region of interest" description="Disordered" evidence="2">
    <location>
        <begin position="1513"/>
        <end position="1548"/>
    </location>
</feature>
<dbReference type="InterPro" id="IPR013378">
    <property type="entry name" value="InlB-like_B-rpt"/>
</dbReference>
<dbReference type="NCBIfam" id="TIGR02543">
    <property type="entry name" value="List_Bact_rpt"/>
    <property type="match status" value="1"/>
</dbReference>
<dbReference type="InterPro" id="IPR051465">
    <property type="entry name" value="Cell_Envelope_Struct_Comp"/>
</dbReference>
<reference evidence="5" key="1">
    <citation type="submission" date="2018-11" db="EMBL/GenBank/DDBJ databases">
        <title>Complete genome sequence of Paenibacillus sp. ML311-T8.</title>
        <authorList>
            <person name="Nam Y.-D."/>
            <person name="Kang J."/>
            <person name="Chung W.-H."/>
            <person name="Park Y.S."/>
        </authorList>
    </citation>
    <scope>NUCLEOTIDE SEQUENCE [LARGE SCALE GENOMIC DNA]</scope>
    <source>
        <strain evidence="5">ML311-T8</strain>
    </source>
</reference>
<comment type="subcellular location">
    <subcellularLocation>
        <location evidence="1">Cell envelope</location>
    </subcellularLocation>
</comment>
<gene>
    <name evidence="4" type="ORF">EHS13_32725</name>
</gene>
<evidence type="ECO:0000256" key="2">
    <source>
        <dbReference type="SAM" id="MobiDB-lite"/>
    </source>
</evidence>
<dbReference type="Gene3D" id="1.20.1270.90">
    <property type="entry name" value="AF1782-like"/>
    <property type="match status" value="4"/>
</dbReference>
<dbReference type="Pfam" id="PF00395">
    <property type="entry name" value="SLH"/>
    <property type="match status" value="3"/>
</dbReference>
<dbReference type="KEGG" id="ppsc:EHS13_32725"/>
<evidence type="ECO:0000259" key="3">
    <source>
        <dbReference type="PROSITE" id="PS51272"/>
    </source>
</evidence>
<feature type="domain" description="SLH" evidence="3">
    <location>
        <begin position="1910"/>
        <end position="1970"/>
    </location>
</feature>
<dbReference type="Gene3D" id="2.160.20.110">
    <property type="match status" value="3"/>
</dbReference>
<feature type="domain" description="SLH" evidence="3">
    <location>
        <begin position="1780"/>
        <end position="1843"/>
    </location>
</feature>
<dbReference type="InterPro" id="IPR011493">
    <property type="entry name" value="GLUG"/>
</dbReference>
<dbReference type="GO" id="GO:0030313">
    <property type="term" value="C:cell envelope"/>
    <property type="evidence" value="ECO:0007669"/>
    <property type="project" value="UniProtKB-SubCell"/>
</dbReference>
<feature type="compositionally biased region" description="Low complexity" evidence="2">
    <location>
        <begin position="1513"/>
        <end position="1531"/>
    </location>
</feature>
<protein>
    <recommendedName>
        <fullName evidence="3">SLH domain-containing protein</fullName>
    </recommendedName>
</protein>